<dbReference type="GO" id="GO:0005634">
    <property type="term" value="C:nucleus"/>
    <property type="evidence" value="ECO:0007669"/>
    <property type="project" value="UniProtKB-SubCell"/>
</dbReference>
<dbReference type="PANTHER" id="PTHR20648">
    <property type="entry name" value="ELONGIN-C"/>
    <property type="match status" value="1"/>
</dbReference>
<dbReference type="Proteomes" id="UP001050691">
    <property type="component" value="Unassembled WGS sequence"/>
</dbReference>
<organism evidence="5 6">
    <name type="scientific">Clathrus columnatus</name>
    <dbReference type="NCBI Taxonomy" id="1419009"/>
    <lineage>
        <taxon>Eukaryota</taxon>
        <taxon>Fungi</taxon>
        <taxon>Dikarya</taxon>
        <taxon>Basidiomycota</taxon>
        <taxon>Agaricomycotina</taxon>
        <taxon>Agaricomycetes</taxon>
        <taxon>Phallomycetidae</taxon>
        <taxon>Phallales</taxon>
        <taxon>Clathraceae</taxon>
        <taxon>Clathrus</taxon>
    </lineage>
</organism>
<dbReference type="InterPro" id="IPR011333">
    <property type="entry name" value="SKP1/BTB/POZ_sf"/>
</dbReference>
<dbReference type="Gene3D" id="3.30.710.10">
    <property type="entry name" value="Potassium Channel Kv1.1, Chain A"/>
    <property type="match status" value="1"/>
</dbReference>
<comment type="similarity">
    <text evidence="2">Belongs to the SKP1 family.</text>
</comment>
<evidence type="ECO:0000256" key="2">
    <source>
        <dbReference type="ARBA" id="ARBA00009993"/>
    </source>
</evidence>
<evidence type="ECO:0000256" key="1">
    <source>
        <dbReference type="ARBA" id="ARBA00004123"/>
    </source>
</evidence>
<name>A0AAV5AGW2_9AGAM</name>
<dbReference type="EMBL" id="BPWL01000008">
    <property type="protein sequence ID" value="GJJ12967.1"/>
    <property type="molecule type" value="Genomic_DNA"/>
</dbReference>
<protein>
    <recommendedName>
        <fullName evidence="3">Elongin-C</fullName>
    </recommendedName>
</protein>
<dbReference type="InterPro" id="IPR039948">
    <property type="entry name" value="ELC1"/>
</dbReference>
<evidence type="ECO:0000313" key="5">
    <source>
        <dbReference type="EMBL" id="GJJ12967.1"/>
    </source>
</evidence>
<gene>
    <name evidence="5" type="ORF">Clacol_007214</name>
</gene>
<keyword evidence="6" id="KW-1185">Reference proteome</keyword>
<dbReference type="GO" id="GO:0006511">
    <property type="term" value="P:ubiquitin-dependent protein catabolic process"/>
    <property type="evidence" value="ECO:0007669"/>
    <property type="project" value="InterPro"/>
</dbReference>
<evidence type="ECO:0000256" key="3">
    <source>
        <dbReference type="ARBA" id="ARBA00021347"/>
    </source>
</evidence>
<evidence type="ECO:0000256" key="4">
    <source>
        <dbReference type="ARBA" id="ARBA00023242"/>
    </source>
</evidence>
<comment type="subcellular location">
    <subcellularLocation>
        <location evidence="1">Nucleus</location>
    </subcellularLocation>
</comment>
<sequence length="109" mass="12188">MQSEEKSSTKDSDWIKLRSEDGFTFMITAKAARGSGFLRGMLESGFVESTSGTCTLALRAAVTEKVMEYLVFKAQYDKATSKEEIPDFQERIVPELALELLMAADYLET</sequence>
<evidence type="ECO:0000313" key="6">
    <source>
        <dbReference type="Proteomes" id="UP001050691"/>
    </source>
</evidence>
<accession>A0AAV5AGW2</accession>
<dbReference type="InterPro" id="IPR001232">
    <property type="entry name" value="SKP1-like"/>
</dbReference>
<reference evidence="5" key="1">
    <citation type="submission" date="2021-10" db="EMBL/GenBank/DDBJ databases">
        <title>De novo Genome Assembly of Clathrus columnatus (Basidiomycota, Fungi) Using Illumina and Nanopore Sequence Data.</title>
        <authorList>
            <person name="Ogiso-Tanaka E."/>
            <person name="Itagaki H."/>
            <person name="Hosoya T."/>
            <person name="Hosaka K."/>
        </authorList>
    </citation>
    <scope>NUCLEOTIDE SEQUENCE</scope>
    <source>
        <strain evidence="5">MO-923</strain>
    </source>
</reference>
<dbReference type="FunFam" id="3.30.710.10:FF:000035">
    <property type="entry name" value="Elongin C transcription elongation factor"/>
    <property type="match status" value="1"/>
</dbReference>
<keyword evidence="4" id="KW-0539">Nucleus</keyword>
<dbReference type="AlphaFoldDB" id="A0AAV5AGW2"/>
<comment type="caution">
    <text evidence="5">The sequence shown here is derived from an EMBL/GenBank/DDBJ whole genome shotgun (WGS) entry which is preliminary data.</text>
</comment>
<dbReference type="SMART" id="SM00512">
    <property type="entry name" value="Skp1"/>
    <property type="match status" value="1"/>
</dbReference>
<dbReference type="SUPFAM" id="SSF54695">
    <property type="entry name" value="POZ domain"/>
    <property type="match status" value="1"/>
</dbReference>
<proteinExistence type="inferred from homology"/>